<proteinExistence type="predicted"/>
<dbReference type="Pfam" id="PF08731">
    <property type="entry name" value="AFT"/>
    <property type="match status" value="1"/>
</dbReference>
<dbReference type="EMBL" id="ASHM01020745">
    <property type="protein sequence ID" value="PNY01956.1"/>
    <property type="molecule type" value="Genomic_DNA"/>
</dbReference>
<dbReference type="AlphaFoldDB" id="A0A2K3NFZ3"/>
<reference evidence="1 3" key="2">
    <citation type="journal article" date="2017" name="Front. Plant Sci.">
        <title>Gene Classification and Mining of Molecular Markers Useful in Red Clover (Trifolium pratense) Breeding.</title>
        <authorList>
            <person name="Istvanek J."/>
            <person name="Dluhosova J."/>
            <person name="Dluhos P."/>
            <person name="Patkova L."/>
            <person name="Nedelnik J."/>
            <person name="Repkova J."/>
        </authorList>
    </citation>
    <scope>NUCLEOTIDE SEQUENCE [LARGE SCALE GENOMIC DNA]</scope>
    <source>
        <strain evidence="3">cv. Tatra</strain>
        <tissue evidence="1">Young leaves</tissue>
    </source>
</reference>
<gene>
    <name evidence="1" type="primary">otubain</name>
    <name evidence="2" type="ORF">L195_g014384</name>
    <name evidence="1" type="ORF">L195_g025259</name>
</gene>
<evidence type="ECO:0000313" key="1">
    <source>
        <dbReference type="EMBL" id="PNY01956.1"/>
    </source>
</evidence>
<evidence type="ECO:0000313" key="2">
    <source>
        <dbReference type="EMBL" id="PNY17636.1"/>
    </source>
</evidence>
<reference evidence="1 3" key="1">
    <citation type="journal article" date="2014" name="Am. J. Bot.">
        <title>Genome assembly and annotation for red clover (Trifolium pratense; Fabaceae).</title>
        <authorList>
            <person name="Istvanek J."/>
            <person name="Jaros M."/>
            <person name="Krenek A."/>
            <person name="Repkova J."/>
        </authorList>
    </citation>
    <scope>NUCLEOTIDE SEQUENCE [LARGE SCALE GENOMIC DNA]</scope>
    <source>
        <strain evidence="3">cv. Tatra</strain>
        <tissue evidence="1">Young leaves</tissue>
    </source>
</reference>
<dbReference type="EMBL" id="ASHM01009535">
    <property type="protein sequence ID" value="PNY17636.1"/>
    <property type="molecule type" value="Genomic_DNA"/>
</dbReference>
<dbReference type="InterPro" id="IPR014842">
    <property type="entry name" value="AFT"/>
</dbReference>
<dbReference type="GO" id="GO:0000981">
    <property type="term" value="F:DNA-binding transcription factor activity, RNA polymerase II-specific"/>
    <property type="evidence" value="ECO:0007669"/>
    <property type="project" value="InterPro"/>
</dbReference>
<accession>A0A2K3NFZ3</accession>
<keyword evidence="2" id="KW-0238">DNA-binding</keyword>
<name>A0A2K3NFZ3_TRIPR</name>
<dbReference type="GO" id="GO:0045944">
    <property type="term" value="P:positive regulation of transcription by RNA polymerase II"/>
    <property type="evidence" value="ECO:0007669"/>
    <property type="project" value="InterPro"/>
</dbReference>
<protein>
    <submittedName>
        <fullName evidence="2">FAR1 DNA-binding domain protein</fullName>
    </submittedName>
    <submittedName>
        <fullName evidence="1">Otubain</fullName>
    </submittedName>
</protein>
<dbReference type="PANTHER" id="PTHR47718:SF3">
    <property type="entry name" value="PROTEIN FAR1-RELATED SEQUENCE 5-LIKE"/>
    <property type="match status" value="1"/>
</dbReference>
<comment type="caution">
    <text evidence="1">The sequence shown here is derived from an EMBL/GenBank/DDBJ whole genome shotgun (WGS) entry which is preliminary data.</text>
</comment>
<dbReference type="GO" id="GO:0010106">
    <property type="term" value="P:cellular response to iron ion starvation"/>
    <property type="evidence" value="ECO:0007669"/>
    <property type="project" value="InterPro"/>
</dbReference>
<dbReference type="Proteomes" id="UP000236291">
    <property type="component" value="Unassembled WGS sequence"/>
</dbReference>
<sequence>MMVMRSCMMGKSASRNVSTSTLKSVTAQDECVKRHESDTSCLNNGSVRAPGLVDAQLDKPPVYEIDTAAHFYTDMETTDRDELIGWARAIAVKLKFAIVIGKSDNDNDIRKQYFRLDCERGGRYVSTNKKLKFDQTSTRKCGCPFRLRGYCNADKTWHLTIVNGIHNHELDKAVEGHLIVDRLKPEEKQFMDEMSRNLVLPKNIMSTLKEREI</sequence>
<dbReference type="PANTHER" id="PTHR47718">
    <property type="entry name" value="OS01G0519700 PROTEIN"/>
    <property type="match status" value="1"/>
</dbReference>
<evidence type="ECO:0000313" key="3">
    <source>
        <dbReference type="Proteomes" id="UP000236291"/>
    </source>
</evidence>
<organism evidence="1 3">
    <name type="scientific">Trifolium pratense</name>
    <name type="common">Red clover</name>
    <dbReference type="NCBI Taxonomy" id="57577"/>
    <lineage>
        <taxon>Eukaryota</taxon>
        <taxon>Viridiplantae</taxon>
        <taxon>Streptophyta</taxon>
        <taxon>Embryophyta</taxon>
        <taxon>Tracheophyta</taxon>
        <taxon>Spermatophyta</taxon>
        <taxon>Magnoliopsida</taxon>
        <taxon>eudicotyledons</taxon>
        <taxon>Gunneridae</taxon>
        <taxon>Pentapetalae</taxon>
        <taxon>rosids</taxon>
        <taxon>fabids</taxon>
        <taxon>Fabales</taxon>
        <taxon>Fabaceae</taxon>
        <taxon>Papilionoideae</taxon>
        <taxon>50 kb inversion clade</taxon>
        <taxon>NPAAA clade</taxon>
        <taxon>Hologalegina</taxon>
        <taxon>IRL clade</taxon>
        <taxon>Trifolieae</taxon>
        <taxon>Trifolium</taxon>
    </lineage>
</organism>
<dbReference type="ExpressionAtlas" id="A0A2K3NFZ3">
    <property type="expression patterns" value="baseline"/>
</dbReference>
<dbReference type="GO" id="GO:0003677">
    <property type="term" value="F:DNA binding"/>
    <property type="evidence" value="ECO:0007669"/>
    <property type="project" value="UniProtKB-KW"/>
</dbReference>